<keyword evidence="9" id="KW-0325">Glycoprotein</keyword>
<dbReference type="GO" id="GO:0016485">
    <property type="term" value="P:protein processing"/>
    <property type="evidence" value="ECO:0007669"/>
    <property type="project" value="InterPro"/>
</dbReference>
<name>A0A3P6BWU1_BRAOL</name>
<dbReference type="AlphaFoldDB" id="A0A3P6BWU1"/>
<evidence type="ECO:0000256" key="10">
    <source>
        <dbReference type="SAM" id="Phobius"/>
    </source>
</evidence>
<proteinExistence type="inferred from homology"/>
<keyword evidence="5 11" id="KW-0732">Signal</keyword>
<dbReference type="GO" id="GO:0007219">
    <property type="term" value="P:Notch signaling pathway"/>
    <property type="evidence" value="ECO:0007669"/>
    <property type="project" value="UniProtKB-KW"/>
</dbReference>
<gene>
    <name evidence="13" type="ORF">BOLC4T25616H</name>
</gene>
<evidence type="ECO:0000259" key="12">
    <source>
        <dbReference type="Pfam" id="PF18266"/>
    </source>
</evidence>
<dbReference type="InterPro" id="IPR041084">
    <property type="entry name" value="Ncstrn_small"/>
</dbReference>
<dbReference type="InterPro" id="IPR008710">
    <property type="entry name" value="Nicastrin"/>
</dbReference>
<evidence type="ECO:0000256" key="11">
    <source>
        <dbReference type="SAM" id="SignalP"/>
    </source>
</evidence>
<comment type="similarity">
    <text evidence="2">Belongs to the nicastrin family.</text>
</comment>
<comment type="subcellular location">
    <subcellularLocation>
        <location evidence="1">Membrane</location>
        <topology evidence="1">Single-pass type I membrane protein</topology>
    </subcellularLocation>
</comment>
<keyword evidence="7 10" id="KW-1133">Transmembrane helix</keyword>
<accession>A0A3P6BWU1</accession>
<evidence type="ECO:0000256" key="3">
    <source>
        <dbReference type="ARBA" id="ARBA00015303"/>
    </source>
</evidence>
<keyword evidence="4 10" id="KW-0812">Transmembrane</keyword>
<feature type="transmembrane region" description="Helical" evidence="10">
    <location>
        <begin position="716"/>
        <end position="735"/>
    </location>
</feature>
<dbReference type="PANTHER" id="PTHR21092:SF0">
    <property type="entry name" value="NICASTRIN"/>
    <property type="match status" value="1"/>
</dbReference>
<evidence type="ECO:0000256" key="2">
    <source>
        <dbReference type="ARBA" id="ARBA00007717"/>
    </source>
</evidence>
<keyword evidence="8 10" id="KW-0472">Membrane</keyword>
<evidence type="ECO:0000256" key="6">
    <source>
        <dbReference type="ARBA" id="ARBA00022976"/>
    </source>
</evidence>
<dbReference type="FunFam" id="3.40.630.10:FF:000075">
    <property type="entry name" value="Nicastrin"/>
    <property type="match status" value="1"/>
</dbReference>
<dbReference type="SUPFAM" id="SSF53187">
    <property type="entry name" value="Zn-dependent exopeptidases"/>
    <property type="match status" value="1"/>
</dbReference>
<reference evidence="13" key="1">
    <citation type="submission" date="2018-11" db="EMBL/GenBank/DDBJ databases">
        <authorList>
            <consortium name="Genoscope - CEA"/>
            <person name="William W."/>
        </authorList>
    </citation>
    <scope>NUCLEOTIDE SEQUENCE</scope>
</reference>
<sequence>MGLPRLVAVAFTLALVSIFLPLPFSLAGEITSIESVPDLQKLMYVAVDGYPCVRLLNLSGEIGCSNPGLSKVVAPLIKLKDVKDLVEPHTVLVTADEMEDFFTRHCFNSHANKHVAMHEIGVCLTSVNKVTFVVSASGANDVLFTRILVSNDLSFASKIGGVLIESGSSFQQKLKGLSPDKMFPQAEFSPYKNVEYKWNPMASSIMWKAYNFPVYLLSESGITAVQKFLSKKDMKHKTYTSDVAEFNMVMETTKAGTHNSEACLQEGTCLPLGGYSVWSSLPPINVSSSNNRKPIVLTVASMDSASFFRDKSFGAGSPISGLVALLGAVDALSRVEGLSNLKKQLVFLVLTGETWGYLGSRRFLHELDLHSDAVAGLSDTLIETVLEIGSVGKGLSGGINTFFAHKTRVSSATNMTLDALKIAQDSFASKNIKILSADKTNPGIPPSSTMAFMKKNPQTSAVVLEDFDTKFVNKFYHSHLDDLCKKKCHNLSLLFALKHQFELFLILTGISIAANINSSSVVAAASVLARTLYILASDNKDSALGSIYVNASFVEELLACLLSCEPGLSCNLVKDYISPTNTCPGNYAGVMSGEPSSNPYLGSVGDVSRFLWNFLAEKTSVQKGNTTSVCSKGSCSRTDQVCIKAESNKEGTCVVSTTRYVPAYSTRLKYADGAWTILPQNTSDSMGMVDPVWTESNWNTIGLQVYTVQHSAYDNAVLVAGITVATLAYIGIMVAKSFITKALKQD</sequence>
<dbReference type="Gene3D" id="3.40.630.10">
    <property type="entry name" value="Zn peptidases"/>
    <property type="match status" value="1"/>
</dbReference>
<dbReference type="Pfam" id="PF05450">
    <property type="entry name" value="Nicastrin"/>
    <property type="match status" value="1"/>
</dbReference>
<protein>
    <recommendedName>
        <fullName evidence="3">Nicastrin</fullName>
    </recommendedName>
</protein>
<evidence type="ECO:0000256" key="7">
    <source>
        <dbReference type="ARBA" id="ARBA00022989"/>
    </source>
</evidence>
<dbReference type="EMBL" id="LR031873">
    <property type="protein sequence ID" value="VDD10363.1"/>
    <property type="molecule type" value="Genomic_DNA"/>
</dbReference>
<feature type="domain" description="Nicastrin small lobe" evidence="12">
    <location>
        <begin position="51"/>
        <end position="104"/>
    </location>
</feature>
<feature type="domain" description="Nicastrin small lobe" evidence="12">
    <location>
        <begin position="144"/>
        <end position="252"/>
    </location>
</feature>
<dbReference type="GO" id="GO:0005886">
    <property type="term" value="C:plasma membrane"/>
    <property type="evidence" value="ECO:0007669"/>
    <property type="project" value="TreeGrafter"/>
</dbReference>
<evidence type="ECO:0000256" key="1">
    <source>
        <dbReference type="ARBA" id="ARBA00004479"/>
    </source>
</evidence>
<evidence type="ECO:0000256" key="5">
    <source>
        <dbReference type="ARBA" id="ARBA00022729"/>
    </source>
</evidence>
<evidence type="ECO:0000256" key="9">
    <source>
        <dbReference type="ARBA" id="ARBA00023180"/>
    </source>
</evidence>
<dbReference type="PANTHER" id="PTHR21092">
    <property type="entry name" value="NICASTRIN"/>
    <property type="match status" value="1"/>
</dbReference>
<feature type="signal peptide" evidence="11">
    <location>
        <begin position="1"/>
        <end position="27"/>
    </location>
</feature>
<keyword evidence="6" id="KW-0914">Notch signaling pathway</keyword>
<evidence type="ECO:0000313" key="13">
    <source>
        <dbReference type="EMBL" id="VDD10363.1"/>
    </source>
</evidence>
<dbReference type="Pfam" id="PF18266">
    <property type="entry name" value="Ncstrn_small"/>
    <property type="match status" value="2"/>
</dbReference>
<dbReference type="CDD" id="cd03881">
    <property type="entry name" value="M28_Nicastrin"/>
    <property type="match status" value="1"/>
</dbReference>
<feature type="chain" id="PRO_5018150917" description="Nicastrin" evidence="11">
    <location>
        <begin position="28"/>
        <end position="746"/>
    </location>
</feature>
<evidence type="ECO:0000256" key="4">
    <source>
        <dbReference type="ARBA" id="ARBA00022692"/>
    </source>
</evidence>
<evidence type="ECO:0000256" key="8">
    <source>
        <dbReference type="ARBA" id="ARBA00023136"/>
    </source>
</evidence>
<organism evidence="13">
    <name type="scientific">Brassica oleracea</name>
    <name type="common">Wild cabbage</name>
    <dbReference type="NCBI Taxonomy" id="3712"/>
    <lineage>
        <taxon>Eukaryota</taxon>
        <taxon>Viridiplantae</taxon>
        <taxon>Streptophyta</taxon>
        <taxon>Embryophyta</taxon>
        <taxon>Tracheophyta</taxon>
        <taxon>Spermatophyta</taxon>
        <taxon>Magnoliopsida</taxon>
        <taxon>eudicotyledons</taxon>
        <taxon>Gunneridae</taxon>
        <taxon>Pentapetalae</taxon>
        <taxon>rosids</taxon>
        <taxon>malvids</taxon>
        <taxon>Brassicales</taxon>
        <taxon>Brassicaceae</taxon>
        <taxon>Brassiceae</taxon>
        <taxon>Brassica</taxon>
    </lineage>
</organism>